<protein>
    <recommendedName>
        <fullName evidence="4">LamG-like jellyroll fold domain-containing protein</fullName>
    </recommendedName>
</protein>
<dbReference type="AlphaFoldDB" id="A0A382BNF7"/>
<evidence type="ECO:0000256" key="1">
    <source>
        <dbReference type="ARBA" id="ARBA00022729"/>
    </source>
</evidence>
<name>A0A382BNF7_9ZZZZ</name>
<dbReference type="SMART" id="SM00560">
    <property type="entry name" value="LamGL"/>
    <property type="match status" value="1"/>
</dbReference>
<evidence type="ECO:0000259" key="4">
    <source>
        <dbReference type="SMART" id="SM00560"/>
    </source>
</evidence>
<feature type="compositionally biased region" description="Acidic residues" evidence="3">
    <location>
        <begin position="339"/>
        <end position="357"/>
    </location>
</feature>
<dbReference type="InterPro" id="IPR006558">
    <property type="entry name" value="LamG-like"/>
</dbReference>
<sequence length="413" mass="43824">MKKNKGVTNMKTFKNVCTVILTSLVFWTCEEDEVLLSEDCAGVADGDAICGCTDSTAVNYLSSATSDDGSCVHYVDNGDFYLDFNGADFVDVGDVLPQGAYTKAAWVKREYGYGAPNNIVSGDESHAFWAPYGEGSKLSAGHNGSYTVVQDTDSLPTGVWTFVAVTYDPDVESGTMTLYRNGNQVDAATGVSPQNESSKTYIGRYGNGNYWSGAMDEVAIWDKALSSSDVETLYNAGYDLTNASENSEDYALLTGLKGYWRMNEGEGNTLSDASGNGNIGTISGAAWSTCDDCGCMDPTACNYDSEATVDNRTCVFVDDNCDVCVDGTIVANDLDGDGICDDSDDDSDGDGVLDEDDSHPYDNMACADADQDGCDDCSSGYNDPSNDGPDDDGDGICNAYIISGRTVYIVGNS</sequence>
<evidence type="ECO:0000256" key="3">
    <source>
        <dbReference type="SAM" id="MobiDB-lite"/>
    </source>
</evidence>
<accession>A0A382BNF7</accession>
<keyword evidence="1" id="KW-0732">Signal</keyword>
<feature type="non-terminal residue" evidence="5">
    <location>
        <position position="413"/>
    </location>
</feature>
<reference evidence="5" key="1">
    <citation type="submission" date="2018-05" db="EMBL/GenBank/DDBJ databases">
        <authorList>
            <person name="Lanie J.A."/>
            <person name="Ng W.-L."/>
            <person name="Kazmierczak K.M."/>
            <person name="Andrzejewski T.M."/>
            <person name="Davidsen T.M."/>
            <person name="Wayne K.J."/>
            <person name="Tettelin H."/>
            <person name="Glass J.I."/>
            <person name="Rusch D."/>
            <person name="Podicherti R."/>
            <person name="Tsui H.-C.T."/>
            <person name="Winkler M.E."/>
        </authorList>
    </citation>
    <scope>NUCLEOTIDE SEQUENCE</scope>
</reference>
<evidence type="ECO:0000313" key="5">
    <source>
        <dbReference type="EMBL" id="SVB14697.1"/>
    </source>
</evidence>
<keyword evidence="2" id="KW-1015">Disulfide bond</keyword>
<proteinExistence type="predicted"/>
<feature type="region of interest" description="Disordered" evidence="3">
    <location>
        <begin position="339"/>
        <end position="362"/>
    </location>
</feature>
<dbReference type="EMBL" id="UINC01030385">
    <property type="protein sequence ID" value="SVB14697.1"/>
    <property type="molecule type" value="Genomic_DNA"/>
</dbReference>
<dbReference type="Pfam" id="PF13385">
    <property type="entry name" value="Laminin_G_3"/>
    <property type="match status" value="1"/>
</dbReference>
<evidence type="ECO:0000256" key="2">
    <source>
        <dbReference type="ARBA" id="ARBA00023157"/>
    </source>
</evidence>
<dbReference type="SUPFAM" id="SSF49899">
    <property type="entry name" value="Concanavalin A-like lectins/glucanases"/>
    <property type="match status" value="1"/>
</dbReference>
<feature type="domain" description="LamG-like jellyroll fold" evidence="4">
    <location>
        <begin position="99"/>
        <end position="228"/>
    </location>
</feature>
<gene>
    <name evidence="5" type="ORF">METZ01_LOCUS167551</name>
</gene>
<dbReference type="InterPro" id="IPR013320">
    <property type="entry name" value="ConA-like_dom_sf"/>
</dbReference>
<organism evidence="5">
    <name type="scientific">marine metagenome</name>
    <dbReference type="NCBI Taxonomy" id="408172"/>
    <lineage>
        <taxon>unclassified sequences</taxon>
        <taxon>metagenomes</taxon>
        <taxon>ecological metagenomes</taxon>
    </lineage>
</organism>
<dbReference type="Gene3D" id="2.60.120.200">
    <property type="match status" value="1"/>
</dbReference>